<evidence type="ECO:0000313" key="2">
    <source>
        <dbReference type="RefSeq" id="XP_030373269.1"/>
    </source>
</evidence>
<dbReference type="Proteomes" id="UP000504634">
    <property type="component" value="Unplaced"/>
</dbReference>
<dbReference type="AlphaFoldDB" id="A0A6J2TB58"/>
<name>A0A6J2TB58_DROLE</name>
<protein>
    <submittedName>
        <fullName evidence="2">Uncharacterized protein LOC115623186 isoform X2</fullName>
    </submittedName>
</protein>
<keyword evidence="1" id="KW-1185">Reference proteome</keyword>
<sequence length="246" mass="28075">MLPLWSRLRRRNANGVRRSSAVAKHRAYNIEIANELWSLWGNLHPSAPVFPNSQRGHQILACCVLACCASCLYQLDDWNAQLLDSIVVSGDAYYAASIALIKQRDYEFSLENLLTECTLCALKFRVHLEHVVYGRVCGSRMNLADALVYFFSQHQLGIIQLRGYALAIGFIPQYESGGFFFMYDCEAQGTPLFVRSQGTSYILRMRRLQQLLYCILVTLRKRCRNASFSIHKVDVLNKKNNIKGHS</sequence>
<dbReference type="PANTHER" id="PTHR40552:SF6">
    <property type="entry name" value="FI09606P-RELATED"/>
    <property type="match status" value="1"/>
</dbReference>
<proteinExistence type="predicted"/>
<dbReference type="GeneID" id="115623186"/>
<dbReference type="PANTHER" id="PTHR40552">
    <property type="entry name" value="AT05186P-RELATED"/>
    <property type="match status" value="1"/>
</dbReference>
<accession>A0A6J2TB58</accession>
<dbReference type="Gene3D" id="3.90.70.120">
    <property type="match status" value="1"/>
</dbReference>
<organism evidence="1 2">
    <name type="scientific">Drosophila lebanonensis</name>
    <name type="common">Fruit fly</name>
    <name type="synonym">Scaptodrosophila lebanonensis</name>
    <dbReference type="NCBI Taxonomy" id="7225"/>
    <lineage>
        <taxon>Eukaryota</taxon>
        <taxon>Metazoa</taxon>
        <taxon>Ecdysozoa</taxon>
        <taxon>Arthropoda</taxon>
        <taxon>Hexapoda</taxon>
        <taxon>Insecta</taxon>
        <taxon>Pterygota</taxon>
        <taxon>Neoptera</taxon>
        <taxon>Endopterygota</taxon>
        <taxon>Diptera</taxon>
        <taxon>Brachycera</taxon>
        <taxon>Muscomorpha</taxon>
        <taxon>Ephydroidea</taxon>
        <taxon>Drosophilidae</taxon>
        <taxon>Scaptodrosophila</taxon>
    </lineage>
</organism>
<gene>
    <name evidence="2" type="primary">LOC115623186</name>
</gene>
<reference evidence="2" key="1">
    <citation type="submission" date="2025-08" db="UniProtKB">
        <authorList>
            <consortium name="RefSeq"/>
        </authorList>
    </citation>
    <scope>IDENTIFICATION</scope>
    <source>
        <strain evidence="2">11010-0011.00</strain>
        <tissue evidence="2">Whole body</tissue>
    </source>
</reference>
<dbReference type="RefSeq" id="XP_030373269.1">
    <property type="nucleotide sequence ID" value="XM_030517409.1"/>
</dbReference>
<evidence type="ECO:0000313" key="1">
    <source>
        <dbReference type="Proteomes" id="UP000504634"/>
    </source>
</evidence>